<evidence type="ECO:0000256" key="6">
    <source>
        <dbReference type="ARBA" id="ARBA00022989"/>
    </source>
</evidence>
<feature type="transmembrane region" description="Helical" evidence="9">
    <location>
        <begin position="41"/>
        <end position="62"/>
    </location>
</feature>
<organism evidence="10">
    <name type="scientific">Zea mays</name>
    <name type="common">Maize</name>
    <dbReference type="NCBI Taxonomy" id="4577"/>
    <lineage>
        <taxon>Eukaryota</taxon>
        <taxon>Viridiplantae</taxon>
        <taxon>Streptophyta</taxon>
        <taxon>Embryophyta</taxon>
        <taxon>Tracheophyta</taxon>
        <taxon>Spermatophyta</taxon>
        <taxon>Magnoliopsida</taxon>
        <taxon>Liliopsida</taxon>
        <taxon>Poales</taxon>
        <taxon>Poaceae</taxon>
        <taxon>PACMAD clade</taxon>
        <taxon>Panicoideae</taxon>
        <taxon>Andropogonodae</taxon>
        <taxon>Andropogoneae</taxon>
        <taxon>Tripsacinae</taxon>
        <taxon>Zea</taxon>
    </lineage>
</organism>
<dbReference type="Proteomes" id="UP000251960">
    <property type="component" value="Chromosome 10"/>
</dbReference>
<comment type="caution">
    <text evidence="10">The sequence shown here is derived from an EMBL/GenBank/DDBJ whole genome shotgun (WGS) entry which is preliminary data.</text>
</comment>
<dbReference type="EMBL" id="NCVQ01000002">
    <property type="protein sequence ID" value="PWZ44051.1"/>
    <property type="molecule type" value="Genomic_DNA"/>
</dbReference>
<evidence type="ECO:0000313" key="10">
    <source>
        <dbReference type="EMBL" id="PWZ44051.1"/>
    </source>
</evidence>
<reference evidence="10" key="1">
    <citation type="journal article" date="2018" name="Nat. Genet.">
        <title>Extensive intraspecific gene order and gene structural variations between Mo17 and other maize genomes.</title>
        <authorList>
            <person name="Sun S."/>
            <person name="Zhou Y."/>
            <person name="Chen J."/>
            <person name="Shi J."/>
            <person name="Zhao H."/>
            <person name="Zhao H."/>
            <person name="Song W."/>
            <person name="Zhang M."/>
            <person name="Cui Y."/>
            <person name="Dong X."/>
            <person name="Liu H."/>
            <person name="Ma X."/>
            <person name="Jiao Y."/>
            <person name="Wang B."/>
            <person name="Wei X."/>
            <person name="Stein J.C."/>
            <person name="Glaubitz J.C."/>
            <person name="Lu F."/>
            <person name="Yu G."/>
            <person name="Liang C."/>
            <person name="Fengler K."/>
            <person name="Li B."/>
            <person name="Rafalski A."/>
            <person name="Schnable P.S."/>
            <person name="Ware D.H."/>
            <person name="Buckler E.S."/>
            <person name="Lai J."/>
        </authorList>
    </citation>
    <scope>NUCLEOTIDE SEQUENCE [LARGE SCALE GENOMIC DNA]</scope>
    <source>
        <tissue evidence="10">Seedling</tissue>
    </source>
</reference>
<dbReference type="OrthoDB" id="694014at2759"/>
<dbReference type="GO" id="GO:0016020">
    <property type="term" value="C:membrane"/>
    <property type="evidence" value="ECO:0007669"/>
    <property type="project" value="UniProtKB-SubCell"/>
</dbReference>
<keyword evidence="7 9" id="KW-0472">Membrane</keyword>
<name>A0A8J8YLQ8_MAIZE</name>
<feature type="region of interest" description="Disordered" evidence="8">
    <location>
        <begin position="1"/>
        <end position="31"/>
    </location>
</feature>
<feature type="region of interest" description="Disordered" evidence="8">
    <location>
        <begin position="73"/>
        <end position="97"/>
    </location>
</feature>
<dbReference type="PANTHER" id="PTHR33228">
    <property type="entry name" value="PROTEIN GLUTAMINE DUMPER 4-RELATED"/>
    <property type="match status" value="1"/>
</dbReference>
<gene>
    <name evidence="10" type="ORF">Zm00014a_016975</name>
</gene>
<evidence type="ECO:0000256" key="2">
    <source>
        <dbReference type="ARBA" id="ARBA00009977"/>
    </source>
</evidence>
<protein>
    <recommendedName>
        <fullName evidence="11">GDU1</fullName>
    </recommendedName>
</protein>
<keyword evidence="4 9" id="KW-0812">Transmembrane</keyword>
<evidence type="ECO:0000256" key="4">
    <source>
        <dbReference type="ARBA" id="ARBA00022692"/>
    </source>
</evidence>
<proteinExistence type="inferred from homology"/>
<evidence type="ECO:0000256" key="1">
    <source>
        <dbReference type="ARBA" id="ARBA00004167"/>
    </source>
</evidence>
<evidence type="ECO:0000256" key="8">
    <source>
        <dbReference type="SAM" id="MobiDB-lite"/>
    </source>
</evidence>
<feature type="region of interest" description="Disordered" evidence="8">
    <location>
        <begin position="133"/>
        <end position="177"/>
    </location>
</feature>
<comment type="similarity">
    <text evidence="2">Belongs to the GLUTAMINE DUMPER 1 (TC 9.B.60) family.</text>
</comment>
<keyword evidence="3" id="KW-0813">Transport</keyword>
<evidence type="ECO:0008006" key="11">
    <source>
        <dbReference type="Google" id="ProtNLM"/>
    </source>
</evidence>
<dbReference type="PANTHER" id="PTHR33228:SF8">
    <property type="entry name" value="OS08G0249200 PROTEIN"/>
    <property type="match status" value="1"/>
</dbReference>
<comment type="subcellular location">
    <subcellularLocation>
        <location evidence="1">Membrane</location>
        <topology evidence="1">Single-pass membrane protein</topology>
    </subcellularLocation>
</comment>
<feature type="compositionally biased region" description="Basic and acidic residues" evidence="8">
    <location>
        <begin position="152"/>
        <end position="177"/>
    </location>
</feature>
<dbReference type="GO" id="GO:0080143">
    <property type="term" value="P:regulation of amino acid export"/>
    <property type="evidence" value="ECO:0007669"/>
    <property type="project" value="InterPro"/>
</dbReference>
<sequence>MRPAPSVSRPRPTSTSTTSPAAPPPAAAKLASSPWHSTVPYLFGGLAAMLGLITLALLILACSYRKLNDYLSTGDASPSPSRPEATDGNGFKSPAATAPASPATFADLVAVVMAGEKIPTFLAAPIVRRTHGNDSAATATGEGSPETEEELESRGKAGERECRVIADAERERHLSHV</sequence>
<evidence type="ECO:0000256" key="7">
    <source>
        <dbReference type="ARBA" id="ARBA00023136"/>
    </source>
</evidence>
<evidence type="ECO:0000256" key="9">
    <source>
        <dbReference type="SAM" id="Phobius"/>
    </source>
</evidence>
<keyword evidence="5" id="KW-0029">Amino-acid transport</keyword>
<feature type="compositionally biased region" description="Low complexity" evidence="8">
    <location>
        <begin position="1"/>
        <end position="20"/>
    </location>
</feature>
<evidence type="ECO:0000256" key="5">
    <source>
        <dbReference type="ARBA" id="ARBA00022970"/>
    </source>
</evidence>
<dbReference type="AlphaFoldDB" id="A0A8J8YLQ8"/>
<evidence type="ECO:0000256" key="3">
    <source>
        <dbReference type="ARBA" id="ARBA00022448"/>
    </source>
</evidence>
<accession>A0A8J8YLQ8</accession>
<dbReference type="InterPro" id="IPR040359">
    <property type="entry name" value="GDU"/>
</dbReference>
<keyword evidence="6 9" id="KW-1133">Transmembrane helix</keyword>
<dbReference type="GO" id="GO:0006865">
    <property type="term" value="P:amino acid transport"/>
    <property type="evidence" value="ECO:0007669"/>
    <property type="project" value="UniProtKB-KW"/>
</dbReference>